<evidence type="ECO:0000256" key="5">
    <source>
        <dbReference type="ARBA" id="ARBA00022989"/>
    </source>
</evidence>
<feature type="transmembrane region" description="Helical" evidence="7">
    <location>
        <begin position="125"/>
        <end position="146"/>
    </location>
</feature>
<feature type="domain" description="Phosphatidic acid phosphatase type 2/haloperoxidase" evidence="8">
    <location>
        <begin position="51"/>
        <end position="165"/>
    </location>
</feature>
<dbReference type="Gene3D" id="1.20.144.10">
    <property type="entry name" value="Phosphatidic acid phosphatase type 2/haloperoxidase"/>
    <property type="match status" value="1"/>
</dbReference>
<dbReference type="PANTHER" id="PTHR14969:SF62">
    <property type="entry name" value="DECAPRENYLPHOSPHORYL-5-PHOSPHORIBOSE PHOSPHATASE RV3807C-RELATED"/>
    <property type="match status" value="1"/>
</dbReference>
<sequence>MDIQYLLLLQQLRDAAGALLTPLMQLVSDLAASSVTIGAAAFVFWAVDRHFGGFLMLNYVGSSLLVQVAKLTACVYRPWVRDARVHPAAAALETATGYSFPSGHTQSAAAIYGSVGLWYGRKRRWLAVLMVVMILLTAFSRNYLGVHTPQDVLVSMALTGAYLWLNGKVAARLERQPGFDLPVAAAGMAFALAAVAWFSLKSYPMDYVDGALLVDPLVMMEDGFMAAGMVFGFYPGWLIERRWLRFSTSRRTAAQYALAAAALVPMLLIYKLLPRLLAALTGPLWAEFISCAFLAFYVMALVPALICRLQRRQNHPQP</sequence>
<dbReference type="PANTHER" id="PTHR14969">
    <property type="entry name" value="SPHINGOSINE-1-PHOSPHATE PHOSPHOHYDROLASE"/>
    <property type="match status" value="1"/>
</dbReference>
<keyword evidence="5 7" id="KW-1133">Transmembrane helix</keyword>
<evidence type="ECO:0000256" key="1">
    <source>
        <dbReference type="ARBA" id="ARBA00004651"/>
    </source>
</evidence>
<feature type="transmembrane region" description="Helical" evidence="7">
    <location>
        <begin position="223"/>
        <end position="240"/>
    </location>
</feature>
<evidence type="ECO:0000256" key="6">
    <source>
        <dbReference type="ARBA" id="ARBA00023136"/>
    </source>
</evidence>
<evidence type="ECO:0000256" key="2">
    <source>
        <dbReference type="ARBA" id="ARBA00022475"/>
    </source>
</evidence>
<proteinExistence type="predicted"/>
<feature type="transmembrane region" description="Helical" evidence="7">
    <location>
        <begin position="152"/>
        <end position="171"/>
    </location>
</feature>
<comment type="caution">
    <text evidence="9">The sequence shown here is derived from an EMBL/GenBank/DDBJ whole genome shotgun (WGS) entry which is preliminary data.</text>
</comment>
<reference evidence="9" key="2">
    <citation type="submission" date="2021-04" db="EMBL/GenBank/DDBJ databases">
        <authorList>
            <person name="Gilroy R."/>
        </authorList>
    </citation>
    <scope>NUCLEOTIDE SEQUENCE</scope>
    <source>
        <strain evidence="9">ChiBcec16-3735</strain>
    </source>
</reference>
<dbReference type="InterPro" id="IPR036938">
    <property type="entry name" value="PAP2/HPO_sf"/>
</dbReference>
<feature type="transmembrane region" description="Helical" evidence="7">
    <location>
        <begin position="30"/>
        <end position="47"/>
    </location>
</feature>
<dbReference type="InterPro" id="IPR000326">
    <property type="entry name" value="PAP2/HPO"/>
</dbReference>
<accession>A0A9D2FHB4</accession>
<protein>
    <submittedName>
        <fullName evidence="9">Phosphatase PAP2 family protein</fullName>
    </submittedName>
</protein>
<evidence type="ECO:0000256" key="4">
    <source>
        <dbReference type="ARBA" id="ARBA00022801"/>
    </source>
</evidence>
<evidence type="ECO:0000259" key="8">
    <source>
        <dbReference type="SMART" id="SM00014"/>
    </source>
</evidence>
<feature type="transmembrane region" description="Helical" evidence="7">
    <location>
        <begin position="285"/>
        <end position="307"/>
    </location>
</feature>
<evidence type="ECO:0000256" key="7">
    <source>
        <dbReference type="SAM" id="Phobius"/>
    </source>
</evidence>
<keyword evidence="3 7" id="KW-0812">Transmembrane</keyword>
<feature type="transmembrane region" description="Helical" evidence="7">
    <location>
        <begin position="183"/>
        <end position="203"/>
    </location>
</feature>
<keyword evidence="4" id="KW-0378">Hydrolase</keyword>
<organism evidence="9 10">
    <name type="scientific">Candidatus Faecalibacterium gallistercoris</name>
    <dbReference type="NCBI Taxonomy" id="2838579"/>
    <lineage>
        <taxon>Bacteria</taxon>
        <taxon>Bacillati</taxon>
        <taxon>Bacillota</taxon>
        <taxon>Clostridia</taxon>
        <taxon>Eubacteriales</taxon>
        <taxon>Oscillospiraceae</taxon>
        <taxon>Faecalibacterium</taxon>
    </lineage>
</organism>
<evidence type="ECO:0000313" key="9">
    <source>
        <dbReference type="EMBL" id="HIZ58442.1"/>
    </source>
</evidence>
<dbReference type="GO" id="GO:0005886">
    <property type="term" value="C:plasma membrane"/>
    <property type="evidence" value="ECO:0007669"/>
    <property type="project" value="UniProtKB-SubCell"/>
</dbReference>
<gene>
    <name evidence="9" type="ORF">H9725_07675</name>
</gene>
<reference evidence="9" key="1">
    <citation type="journal article" date="2021" name="PeerJ">
        <title>Extensive microbial diversity within the chicken gut microbiome revealed by metagenomics and culture.</title>
        <authorList>
            <person name="Gilroy R."/>
            <person name="Ravi A."/>
            <person name="Getino M."/>
            <person name="Pursley I."/>
            <person name="Horton D.L."/>
            <person name="Alikhan N.F."/>
            <person name="Baker D."/>
            <person name="Gharbi K."/>
            <person name="Hall N."/>
            <person name="Watson M."/>
            <person name="Adriaenssens E.M."/>
            <person name="Foster-Nyarko E."/>
            <person name="Jarju S."/>
            <person name="Secka A."/>
            <person name="Antonio M."/>
            <person name="Oren A."/>
            <person name="Chaudhuri R.R."/>
            <person name="La Ragione R."/>
            <person name="Hildebrand F."/>
            <person name="Pallen M.J."/>
        </authorList>
    </citation>
    <scope>NUCLEOTIDE SEQUENCE</scope>
    <source>
        <strain evidence="9">ChiBcec16-3735</strain>
    </source>
</reference>
<keyword evidence="2" id="KW-1003">Cell membrane</keyword>
<dbReference type="Proteomes" id="UP000824065">
    <property type="component" value="Unassembled WGS sequence"/>
</dbReference>
<dbReference type="GO" id="GO:0016787">
    <property type="term" value="F:hydrolase activity"/>
    <property type="evidence" value="ECO:0007669"/>
    <property type="project" value="UniProtKB-KW"/>
</dbReference>
<dbReference type="AlphaFoldDB" id="A0A9D2FHB4"/>
<feature type="transmembrane region" description="Helical" evidence="7">
    <location>
        <begin position="252"/>
        <end position="273"/>
    </location>
</feature>
<name>A0A9D2FHB4_9FIRM</name>
<dbReference type="EMBL" id="DXBJ01000054">
    <property type="protein sequence ID" value="HIZ58442.1"/>
    <property type="molecule type" value="Genomic_DNA"/>
</dbReference>
<comment type="subcellular location">
    <subcellularLocation>
        <location evidence="1">Cell membrane</location>
        <topology evidence="1">Multi-pass membrane protein</topology>
    </subcellularLocation>
</comment>
<keyword evidence="6 7" id="KW-0472">Membrane</keyword>
<dbReference type="SMART" id="SM00014">
    <property type="entry name" value="acidPPc"/>
    <property type="match status" value="1"/>
</dbReference>
<evidence type="ECO:0000313" key="10">
    <source>
        <dbReference type="Proteomes" id="UP000824065"/>
    </source>
</evidence>
<dbReference type="Pfam" id="PF01569">
    <property type="entry name" value="PAP2"/>
    <property type="match status" value="1"/>
</dbReference>
<dbReference type="SUPFAM" id="SSF48317">
    <property type="entry name" value="Acid phosphatase/Vanadium-dependent haloperoxidase"/>
    <property type="match status" value="1"/>
</dbReference>
<evidence type="ECO:0000256" key="3">
    <source>
        <dbReference type="ARBA" id="ARBA00022692"/>
    </source>
</evidence>